<name>A0ABP7L027_9MICO</name>
<feature type="transmembrane region" description="Helical" evidence="1">
    <location>
        <begin position="150"/>
        <end position="176"/>
    </location>
</feature>
<feature type="transmembrane region" description="Helical" evidence="1">
    <location>
        <begin position="72"/>
        <end position="97"/>
    </location>
</feature>
<proteinExistence type="predicted"/>
<dbReference type="EMBL" id="BAABCN010000016">
    <property type="protein sequence ID" value="GAA3892324.1"/>
    <property type="molecule type" value="Genomic_DNA"/>
</dbReference>
<dbReference type="RefSeq" id="WP_345069401.1">
    <property type="nucleotide sequence ID" value="NZ_BAABCN010000016.1"/>
</dbReference>
<sequence length="231" mass="24261">MHDEYGHAPAMHGLKRMPRAWFLAAGLVALLLAVALGAFITVGNHGLPLGVDAAWMNTLLAVRTPLGVDVSLVFNAVGGGLIATFIVPIAIAVLFLLAKRPWTASYYLIATVLGAGVVQVLKHLFGRARPGEILVHSDFGSFPSGHAANAAVMAAVLFIVFPRIWVGIIGAVYTLAMMLSRNYLGAHWLSDTVGGLLIGVGVALVLWAALSPRVTAELSSARDQPTPGIRA</sequence>
<feature type="domain" description="Phosphatidic acid phosphatase type 2/haloperoxidase" evidence="2">
    <location>
        <begin position="103"/>
        <end position="207"/>
    </location>
</feature>
<dbReference type="SUPFAM" id="SSF48317">
    <property type="entry name" value="Acid phosphatase/Vanadium-dependent haloperoxidase"/>
    <property type="match status" value="1"/>
</dbReference>
<dbReference type="SMART" id="SM00014">
    <property type="entry name" value="acidPPc"/>
    <property type="match status" value="1"/>
</dbReference>
<organism evidence="3 4">
    <name type="scientific">Leifsonia kafniensis</name>
    <dbReference type="NCBI Taxonomy" id="475957"/>
    <lineage>
        <taxon>Bacteria</taxon>
        <taxon>Bacillati</taxon>
        <taxon>Actinomycetota</taxon>
        <taxon>Actinomycetes</taxon>
        <taxon>Micrococcales</taxon>
        <taxon>Microbacteriaceae</taxon>
        <taxon>Leifsonia</taxon>
    </lineage>
</organism>
<dbReference type="PANTHER" id="PTHR14969">
    <property type="entry name" value="SPHINGOSINE-1-PHOSPHATE PHOSPHOHYDROLASE"/>
    <property type="match status" value="1"/>
</dbReference>
<dbReference type="CDD" id="cd03392">
    <property type="entry name" value="PAP2_like_2"/>
    <property type="match status" value="1"/>
</dbReference>
<dbReference type="PANTHER" id="PTHR14969:SF13">
    <property type="entry name" value="AT30094P"/>
    <property type="match status" value="1"/>
</dbReference>
<keyword evidence="1" id="KW-0812">Transmembrane</keyword>
<evidence type="ECO:0000313" key="3">
    <source>
        <dbReference type="EMBL" id="GAA3892324.1"/>
    </source>
</evidence>
<evidence type="ECO:0000256" key="1">
    <source>
        <dbReference type="SAM" id="Phobius"/>
    </source>
</evidence>
<feature type="transmembrane region" description="Helical" evidence="1">
    <location>
        <begin position="20"/>
        <end position="42"/>
    </location>
</feature>
<feature type="transmembrane region" description="Helical" evidence="1">
    <location>
        <begin position="104"/>
        <end position="121"/>
    </location>
</feature>
<dbReference type="Proteomes" id="UP001501803">
    <property type="component" value="Unassembled WGS sequence"/>
</dbReference>
<keyword evidence="4" id="KW-1185">Reference proteome</keyword>
<evidence type="ECO:0000259" key="2">
    <source>
        <dbReference type="SMART" id="SM00014"/>
    </source>
</evidence>
<keyword evidence="1" id="KW-0472">Membrane</keyword>
<feature type="transmembrane region" description="Helical" evidence="1">
    <location>
        <begin position="188"/>
        <end position="210"/>
    </location>
</feature>
<keyword evidence="1" id="KW-1133">Transmembrane helix</keyword>
<reference evidence="4" key="1">
    <citation type="journal article" date="2019" name="Int. J. Syst. Evol. Microbiol.">
        <title>The Global Catalogue of Microorganisms (GCM) 10K type strain sequencing project: providing services to taxonomists for standard genome sequencing and annotation.</title>
        <authorList>
            <consortium name="The Broad Institute Genomics Platform"/>
            <consortium name="The Broad Institute Genome Sequencing Center for Infectious Disease"/>
            <person name="Wu L."/>
            <person name="Ma J."/>
        </authorList>
    </citation>
    <scope>NUCLEOTIDE SEQUENCE [LARGE SCALE GENOMIC DNA]</scope>
    <source>
        <strain evidence="4">JCM 17021</strain>
    </source>
</reference>
<evidence type="ECO:0000313" key="4">
    <source>
        <dbReference type="Proteomes" id="UP001501803"/>
    </source>
</evidence>
<dbReference type="Gene3D" id="1.20.144.10">
    <property type="entry name" value="Phosphatidic acid phosphatase type 2/haloperoxidase"/>
    <property type="match status" value="1"/>
</dbReference>
<dbReference type="InterPro" id="IPR000326">
    <property type="entry name" value="PAP2/HPO"/>
</dbReference>
<comment type="caution">
    <text evidence="3">The sequence shown here is derived from an EMBL/GenBank/DDBJ whole genome shotgun (WGS) entry which is preliminary data.</text>
</comment>
<dbReference type="InterPro" id="IPR036938">
    <property type="entry name" value="PAP2/HPO_sf"/>
</dbReference>
<accession>A0ABP7L027</accession>
<protein>
    <recommendedName>
        <fullName evidence="2">Phosphatidic acid phosphatase type 2/haloperoxidase domain-containing protein</fullName>
    </recommendedName>
</protein>
<gene>
    <name evidence="3" type="ORF">GCM10022381_37560</name>
</gene>
<dbReference type="Pfam" id="PF01569">
    <property type="entry name" value="PAP2"/>
    <property type="match status" value="1"/>
</dbReference>